<name>A0A8K0ID31_COCNU</name>
<evidence type="ECO:0000259" key="3">
    <source>
        <dbReference type="Pfam" id="PF07460"/>
    </source>
</evidence>
<dbReference type="GO" id="GO:0016787">
    <property type="term" value="F:hydrolase activity"/>
    <property type="evidence" value="ECO:0007669"/>
    <property type="project" value="UniProtKB-KW"/>
</dbReference>
<evidence type="ECO:0000313" key="5">
    <source>
        <dbReference type="Proteomes" id="UP000797356"/>
    </source>
</evidence>
<proteinExistence type="predicted"/>
<keyword evidence="5" id="KW-1185">Reference proteome</keyword>
<dbReference type="PANTHER" id="PTHR34199:SF2">
    <property type="entry name" value="NUMOD3 MOTIF FAMILY PROTEIN, EXPRESSED"/>
    <property type="match status" value="1"/>
</dbReference>
<feature type="region of interest" description="Disordered" evidence="2">
    <location>
        <begin position="271"/>
        <end position="292"/>
    </location>
</feature>
<feature type="domain" description="Nuclease associated modular" evidence="3">
    <location>
        <begin position="147"/>
        <end position="174"/>
    </location>
</feature>
<evidence type="ECO:0000256" key="2">
    <source>
        <dbReference type="SAM" id="MobiDB-lite"/>
    </source>
</evidence>
<dbReference type="OrthoDB" id="1935413at2759"/>
<reference evidence="4" key="2">
    <citation type="submission" date="2019-07" db="EMBL/GenBank/DDBJ databases">
        <authorList>
            <person name="Yang Y."/>
            <person name="Bocs S."/>
            <person name="Baudouin L."/>
        </authorList>
    </citation>
    <scope>NUCLEOTIDE SEQUENCE</scope>
    <source>
        <tissue evidence="4">Spear leaf of Hainan Tall coconut</tissue>
    </source>
</reference>
<gene>
    <name evidence="4" type="ORF">COCNU_06G014410</name>
</gene>
<dbReference type="Pfam" id="PF07460">
    <property type="entry name" value="NUMOD3"/>
    <property type="match status" value="1"/>
</dbReference>
<reference evidence="4" key="1">
    <citation type="journal article" date="2017" name="Gigascience">
        <title>The genome draft of coconut (Cocos nucifera).</title>
        <authorList>
            <person name="Xiao Y."/>
            <person name="Xu P."/>
            <person name="Fan H."/>
            <person name="Baudouin L."/>
            <person name="Xia W."/>
            <person name="Bocs S."/>
            <person name="Xu J."/>
            <person name="Li Q."/>
            <person name="Guo A."/>
            <person name="Zhou L."/>
            <person name="Li J."/>
            <person name="Wu Y."/>
            <person name="Ma Z."/>
            <person name="Armero A."/>
            <person name="Issali A.E."/>
            <person name="Liu N."/>
            <person name="Peng M."/>
            <person name="Yang Y."/>
        </authorList>
    </citation>
    <scope>NUCLEOTIDE SEQUENCE</scope>
    <source>
        <tissue evidence="4">Spear leaf of Hainan Tall coconut</tissue>
    </source>
</reference>
<dbReference type="GO" id="GO:0003677">
    <property type="term" value="F:DNA binding"/>
    <property type="evidence" value="ECO:0007669"/>
    <property type="project" value="InterPro"/>
</dbReference>
<accession>A0A8K0ID31</accession>
<keyword evidence="4" id="KW-0378">Hydrolase</keyword>
<dbReference type="EMBL" id="CM017877">
    <property type="protein sequence ID" value="KAG1347612.1"/>
    <property type="molecule type" value="Genomic_DNA"/>
</dbReference>
<feature type="compositionally biased region" description="Basic residues" evidence="2">
    <location>
        <begin position="272"/>
        <end position="284"/>
    </location>
</feature>
<feature type="coiled-coil region" evidence="1">
    <location>
        <begin position="387"/>
        <end position="421"/>
    </location>
</feature>
<comment type="caution">
    <text evidence="4">The sequence shown here is derived from an EMBL/GenBank/DDBJ whole genome shotgun (WGS) entry which is preliminary data.</text>
</comment>
<keyword evidence="1" id="KW-0175">Coiled coil</keyword>
<dbReference type="PANTHER" id="PTHR34199">
    <property type="entry name" value="NUMOD3 MOTIF FAMILY PROTEIN, EXPRESSED"/>
    <property type="match status" value="1"/>
</dbReference>
<dbReference type="Proteomes" id="UP000797356">
    <property type="component" value="Chromosome 6"/>
</dbReference>
<dbReference type="InterPro" id="IPR003611">
    <property type="entry name" value="NUMOD3"/>
</dbReference>
<protein>
    <submittedName>
        <fullName evidence="4">Nudix hydrolase 13, mitochondrial</fullName>
    </submittedName>
</protein>
<organism evidence="4 5">
    <name type="scientific">Cocos nucifera</name>
    <name type="common">Coconut palm</name>
    <dbReference type="NCBI Taxonomy" id="13894"/>
    <lineage>
        <taxon>Eukaryota</taxon>
        <taxon>Viridiplantae</taxon>
        <taxon>Streptophyta</taxon>
        <taxon>Embryophyta</taxon>
        <taxon>Tracheophyta</taxon>
        <taxon>Spermatophyta</taxon>
        <taxon>Magnoliopsida</taxon>
        <taxon>Liliopsida</taxon>
        <taxon>Arecaceae</taxon>
        <taxon>Arecoideae</taxon>
        <taxon>Cocoseae</taxon>
        <taxon>Attaleinae</taxon>
        <taxon>Cocos</taxon>
    </lineage>
</organism>
<dbReference type="AlphaFoldDB" id="A0A8K0ID31"/>
<sequence length="650" mass="74221">MTPASCPSTCFPRRNLCEISEVFRKGRIQLESKVSDMFATGAPRTQLLFHRKTSQGLSFEKEHRFGRSWVDHSRSRKLDCKGWSLQKQYTPFIKAVANIAPNCLVPSGDDHKCNSNLLFGSDSYSQGYQFSNDDSSEQEDREKLRRMRISRSNMGRVPWNKGRKHSAETIQRIRERTRIAMQDPKVKMKLLNLGHAQSEETRMKIGMGVREGWCRRRKRLLAQEKCLLKWQNLIAEASRKGYVGEKELHWRSYEFLDEQLKQEWLESIEKRKTMRRPKGNKRAPKSSEQRRKISEAISAKWADPAYRERVCAALAKYHGMHVGVESKPRRKPICEVPVRRESMMTRATQPEGIKSKANVIRKATSRKTRNATPSYKDPVARSKLRVIKKIREQREAMEARKREATDRAKLLIAKAEEAAKALKVAALKSPLAQASLLESKKLIAEAKWYIESTENGKFSLLNSRDNASFSFCEPAKHVQTSLGALNSDSVLGKRLVNGNHSLSVNKTNRIENTIDKLRQQNGMKSRETLSTVGTVENFTEIGQDDNSINLQQNNVRRQSCTADPREGQSVVNDSIGHGHLQYKENKDKTLQMEKGASSITSATKTKKRDCTHEFDPCILLTAFDHISKLSYNFCECSIAKEGISKARFVL</sequence>
<evidence type="ECO:0000256" key="1">
    <source>
        <dbReference type="SAM" id="Coils"/>
    </source>
</evidence>
<evidence type="ECO:0000313" key="4">
    <source>
        <dbReference type="EMBL" id="KAG1347612.1"/>
    </source>
</evidence>